<name>B6WQJ3_9BACT</name>
<dbReference type="EMBL" id="ABXU01000012">
    <property type="protein sequence ID" value="EEB34781.1"/>
    <property type="molecule type" value="Genomic_DNA"/>
</dbReference>
<feature type="compositionally biased region" description="Basic and acidic residues" evidence="1">
    <location>
        <begin position="116"/>
        <end position="129"/>
    </location>
</feature>
<dbReference type="AlphaFoldDB" id="B6WQJ3"/>
<evidence type="ECO:0000256" key="1">
    <source>
        <dbReference type="SAM" id="MobiDB-lite"/>
    </source>
</evidence>
<gene>
    <name evidence="2" type="ORF">DESPIG_00316</name>
</gene>
<proteinExistence type="predicted"/>
<dbReference type="Proteomes" id="UP000003676">
    <property type="component" value="Unassembled WGS sequence"/>
</dbReference>
<evidence type="ECO:0000313" key="2">
    <source>
        <dbReference type="EMBL" id="EEB34781.1"/>
    </source>
</evidence>
<dbReference type="HOGENOM" id="CLU_1882410_0_0_7"/>
<evidence type="ECO:0000313" key="3">
    <source>
        <dbReference type="Proteomes" id="UP000003676"/>
    </source>
</evidence>
<reference evidence="2 3" key="1">
    <citation type="submission" date="2008-10" db="EMBL/GenBank/DDBJ databases">
        <title>Draft genome sequence of Desulvovibrio piger (ATCC 29098).</title>
        <authorList>
            <person name="Sudarsanam P."/>
            <person name="Ley R."/>
            <person name="Guruge J."/>
            <person name="Turnbaugh P.J."/>
            <person name="Mahowald M."/>
            <person name="Liep D."/>
            <person name="Gordon J."/>
        </authorList>
    </citation>
    <scope>NUCLEOTIDE SEQUENCE [LARGE SCALE GENOMIC DNA]</scope>
    <source>
        <strain evidence="2 3">ATCC 29098</strain>
    </source>
</reference>
<accession>B6WQJ3</accession>
<comment type="caution">
    <text evidence="2">The sequence shown here is derived from an EMBL/GenBank/DDBJ whole genome shotgun (WGS) entry which is preliminary data.</text>
</comment>
<feature type="region of interest" description="Disordered" evidence="1">
    <location>
        <begin position="115"/>
        <end position="135"/>
    </location>
</feature>
<reference evidence="2 3" key="2">
    <citation type="submission" date="2008-10" db="EMBL/GenBank/DDBJ databases">
        <authorList>
            <person name="Fulton L."/>
            <person name="Clifton S."/>
            <person name="Fulton B."/>
            <person name="Xu J."/>
            <person name="Minx P."/>
            <person name="Pepin K.H."/>
            <person name="Johnson M."/>
            <person name="Bhonagiri V."/>
            <person name="Nash W.E."/>
            <person name="Mardis E.R."/>
            <person name="Wilson R.K."/>
        </authorList>
    </citation>
    <scope>NUCLEOTIDE SEQUENCE [LARGE SCALE GENOMIC DNA]</scope>
    <source>
        <strain evidence="2 3">ATCC 29098</strain>
    </source>
</reference>
<protein>
    <submittedName>
        <fullName evidence="2">Uncharacterized protein</fullName>
    </submittedName>
</protein>
<organism evidence="2 3">
    <name type="scientific">Desulfovibrio piger ATCC 29098</name>
    <dbReference type="NCBI Taxonomy" id="411464"/>
    <lineage>
        <taxon>Bacteria</taxon>
        <taxon>Pseudomonadati</taxon>
        <taxon>Thermodesulfobacteriota</taxon>
        <taxon>Desulfovibrionia</taxon>
        <taxon>Desulfovibrionales</taxon>
        <taxon>Desulfovibrionaceae</taxon>
        <taxon>Desulfovibrio</taxon>
    </lineage>
</organism>
<sequence>MHVGLAVERAALTTAILHQGIQQTFGRDSQEHLAVGAFLHGQAPAMHQVFHILRREGIQCRFAEGGIVTGIVMGRQTAVGEVGFAAAADAELAAGGGGTFQQGHVQAVGRGFAGAHEARRARPQDEDVRFPGSGV</sequence>